<reference evidence="1 2" key="2">
    <citation type="journal article" date="2010" name="Stand. Genomic Sci.">
        <title>Complete genome sequence of Chitinophaga pinensis type strain (UQM 2034).</title>
        <authorList>
            <person name="Glavina Del Rio T."/>
            <person name="Abt B."/>
            <person name="Spring S."/>
            <person name="Lapidus A."/>
            <person name="Nolan M."/>
            <person name="Tice H."/>
            <person name="Copeland A."/>
            <person name="Cheng J.F."/>
            <person name="Chen F."/>
            <person name="Bruce D."/>
            <person name="Goodwin L."/>
            <person name="Pitluck S."/>
            <person name="Ivanova N."/>
            <person name="Mavromatis K."/>
            <person name="Mikhailova N."/>
            <person name="Pati A."/>
            <person name="Chen A."/>
            <person name="Palaniappan K."/>
            <person name="Land M."/>
            <person name="Hauser L."/>
            <person name="Chang Y.J."/>
            <person name="Jeffries C.D."/>
            <person name="Chain P."/>
            <person name="Saunders E."/>
            <person name="Detter J.C."/>
            <person name="Brettin T."/>
            <person name="Rohde M."/>
            <person name="Goker M."/>
            <person name="Bristow J."/>
            <person name="Eisen J.A."/>
            <person name="Markowitz V."/>
            <person name="Hugenholtz P."/>
            <person name="Kyrpides N.C."/>
            <person name="Klenk H.P."/>
            <person name="Lucas S."/>
        </authorList>
    </citation>
    <scope>NUCLEOTIDE SEQUENCE [LARGE SCALE GENOMIC DNA]</scope>
    <source>
        <strain evidence="2">ATCC 43595 / DSM 2588 / LMG 13176 / NBRC 15968 / NCIMB 11800 / UQM 2034</strain>
    </source>
</reference>
<evidence type="ECO:0008006" key="3">
    <source>
        <dbReference type="Google" id="ProtNLM"/>
    </source>
</evidence>
<protein>
    <recommendedName>
        <fullName evidence="3">Biotin carboxylase</fullName>
    </recommendedName>
</protein>
<dbReference type="InterPro" id="IPR021228">
    <property type="entry name" value="BrxD"/>
</dbReference>
<dbReference type="OrthoDB" id="9772976at2"/>
<sequence length="433" mass="50449">MIEHVKPKEATAIINSLLGGVVPKIGLQHITVGRSAEVASFLTALEDVKNGHSMMKFWIGDYGSGKSFMMHLLNTVAMKQKFVVANADFTPENRLYSTENRATLLYTAIIDSLAIQSMPEGGALPTLLEKWIEQIMSETAEELDIDVNDVREEKYVKQLRANMERKLNEVTDIGSFEFNKVIVKYFEAYLREDDELRICALRWLKGEYRNKTHARMELGAREIIDDGNYYNMLKNFCRLFVSMGYNGFIINLDEAINLYKITMSHNREKNYEKLLSMYNDCFQGKVSHLFFNIAGTREFLENERRGLFSYHALKSRLETNKHETNGIRDFAQPVIRLLPLDNTEVFVLLQSLRQIFELNYNTTINIDKEDIRQFMEDIYNKPGAHEFLTPREVIRDFLNVLSIMRQNPDLDKRAFIKKIKIRDERPHDNIKEI</sequence>
<dbReference type="EMBL" id="CP001699">
    <property type="protein sequence ID" value="ACU59562.1"/>
    <property type="molecule type" value="Genomic_DNA"/>
</dbReference>
<organism evidence="1 2">
    <name type="scientific">Chitinophaga pinensis (strain ATCC 43595 / DSM 2588 / LMG 13176 / NBRC 15968 / NCIMB 11800 / UQM 2034)</name>
    <dbReference type="NCBI Taxonomy" id="485918"/>
    <lineage>
        <taxon>Bacteria</taxon>
        <taxon>Pseudomonadati</taxon>
        <taxon>Bacteroidota</taxon>
        <taxon>Chitinophagia</taxon>
        <taxon>Chitinophagales</taxon>
        <taxon>Chitinophagaceae</taxon>
        <taxon>Chitinophaga</taxon>
    </lineage>
</organism>
<accession>A0A979G281</accession>
<evidence type="ECO:0000313" key="1">
    <source>
        <dbReference type="EMBL" id="ACU59562.1"/>
    </source>
</evidence>
<dbReference type="Pfam" id="PF10923">
    <property type="entry name" value="BrxC_BrxD"/>
    <property type="match status" value="1"/>
</dbReference>
<proteinExistence type="predicted"/>
<gene>
    <name evidence="1" type="ordered locus">Cpin_2069</name>
</gene>
<reference evidence="2" key="1">
    <citation type="submission" date="2009-08" db="EMBL/GenBank/DDBJ databases">
        <title>The complete genome of Chitinophaga pinensis DSM 2588.</title>
        <authorList>
            <consortium name="US DOE Joint Genome Institute (JGI-PGF)"/>
            <person name="Lucas S."/>
            <person name="Copeland A."/>
            <person name="Lapidus A."/>
            <person name="Glavina del Rio T."/>
            <person name="Dalin E."/>
            <person name="Tice H."/>
            <person name="Bruce D."/>
            <person name="Goodwin L."/>
            <person name="Pitluck S."/>
            <person name="Kyrpides N."/>
            <person name="Mavromatis K."/>
            <person name="Ivanova N."/>
            <person name="Mikhailova N."/>
            <person name="Sims D."/>
            <person name="Meinche L."/>
            <person name="Brettin T."/>
            <person name="Detter J.C."/>
            <person name="Han C."/>
            <person name="Larimer F."/>
            <person name="Land M."/>
            <person name="Hauser L."/>
            <person name="Markowitz V."/>
            <person name="Cheng J.-F."/>
            <person name="Hugenholtz P."/>
            <person name="Woyke T."/>
            <person name="Wu D."/>
            <person name="Spring S."/>
            <person name="Klenk H.-P."/>
            <person name="Eisen J.A."/>
        </authorList>
    </citation>
    <scope>NUCLEOTIDE SEQUENCE [LARGE SCALE GENOMIC DNA]</scope>
    <source>
        <strain evidence="2">ATCC 43595 / DSM 2588 / LMG 13176 / NBRC 15968 / NCIMB 11800 / UQM 2034</strain>
    </source>
</reference>
<dbReference type="AlphaFoldDB" id="A0A979G281"/>
<dbReference type="KEGG" id="cpi:Cpin_2069"/>
<dbReference type="Proteomes" id="UP000002215">
    <property type="component" value="Chromosome"/>
</dbReference>
<evidence type="ECO:0000313" key="2">
    <source>
        <dbReference type="Proteomes" id="UP000002215"/>
    </source>
</evidence>
<dbReference type="RefSeq" id="WP_012789738.1">
    <property type="nucleotide sequence ID" value="NC_013132.1"/>
</dbReference>
<name>A0A979G281_CHIPD</name>